<dbReference type="EMBL" id="JAVRHR010000002">
    <property type="protein sequence ID" value="MDT0607355.1"/>
    <property type="molecule type" value="Genomic_DNA"/>
</dbReference>
<comment type="caution">
    <text evidence="1">The sequence shown here is derived from an EMBL/GenBank/DDBJ whole genome shotgun (WGS) entry which is preliminary data.</text>
</comment>
<organism evidence="1 2">
    <name type="scientific">Croceitalea rosinachiae</name>
    <dbReference type="NCBI Taxonomy" id="3075596"/>
    <lineage>
        <taxon>Bacteria</taxon>
        <taxon>Pseudomonadati</taxon>
        <taxon>Bacteroidota</taxon>
        <taxon>Flavobacteriia</taxon>
        <taxon>Flavobacteriales</taxon>
        <taxon>Flavobacteriaceae</taxon>
        <taxon>Croceitalea</taxon>
    </lineage>
</organism>
<dbReference type="RefSeq" id="WP_311350967.1">
    <property type="nucleotide sequence ID" value="NZ_JAVRHR010000002.1"/>
</dbReference>
<evidence type="ECO:0000313" key="2">
    <source>
        <dbReference type="Proteomes" id="UP001255246"/>
    </source>
</evidence>
<name>A0ABU3AC07_9FLAO</name>
<evidence type="ECO:0000313" key="1">
    <source>
        <dbReference type="EMBL" id="MDT0607355.1"/>
    </source>
</evidence>
<protein>
    <recommendedName>
        <fullName evidence="3">YD repeat-containing protein</fullName>
    </recommendedName>
</protein>
<accession>A0ABU3AC07</accession>
<keyword evidence="2" id="KW-1185">Reference proteome</keyword>
<reference evidence="1 2" key="1">
    <citation type="submission" date="2023-09" db="EMBL/GenBank/DDBJ databases">
        <authorList>
            <person name="Rey-Velasco X."/>
        </authorList>
    </citation>
    <scope>NUCLEOTIDE SEQUENCE [LARGE SCALE GENOMIC DNA]</scope>
    <source>
        <strain evidence="1 2">F388</strain>
    </source>
</reference>
<proteinExistence type="predicted"/>
<sequence length="310" mass="36201">MLKHYFNILLFLSIAPIVSIGQEIRIFKVADFDLNGAVKTCTVIQDYGQEIFEFNENGFLTKSTTQYNESDKDIIVYKYEGGELIEKRMESYKDNQLDTATSMVNFYEIDTTGPKYIKEKIISFDKEFFEQQEYYFNDTGILEKVVLSHENAVDEILIERTAYKDEQTETIFENGVIEKSVRNSSKRLTNGKILNIQLIKDFVDGEPDKALEKVTEENNRLVSEQAFSYDFNTKEFAPTEKRIYGYNKEGILSKMTIKTGNTESVKEFIFQFDDSEHKNWVKKITTPDNSYITRRIEYHIAENTVEEKPE</sequence>
<gene>
    <name evidence="1" type="ORF">RM706_09960</name>
</gene>
<dbReference type="Proteomes" id="UP001255246">
    <property type="component" value="Unassembled WGS sequence"/>
</dbReference>
<evidence type="ECO:0008006" key="3">
    <source>
        <dbReference type="Google" id="ProtNLM"/>
    </source>
</evidence>